<dbReference type="AlphaFoldDB" id="A0A0F0GNI6"/>
<dbReference type="eggNOG" id="ENOG5030QUN">
    <property type="taxonomic scope" value="Bacteria"/>
</dbReference>
<dbReference type="PATRIC" id="fig|68170.10.peg.9114"/>
<evidence type="ECO:0000313" key="2">
    <source>
        <dbReference type="Proteomes" id="UP000033393"/>
    </source>
</evidence>
<evidence type="ECO:0000313" key="1">
    <source>
        <dbReference type="EMBL" id="KJK42973.1"/>
    </source>
</evidence>
<comment type="caution">
    <text evidence="1">The sequence shown here is derived from an EMBL/GenBank/DDBJ whole genome shotgun (WGS) entry which is preliminary data.</text>
</comment>
<accession>A0A0F0GNI6</accession>
<dbReference type="EMBL" id="JYJG01000316">
    <property type="protein sequence ID" value="KJK42973.1"/>
    <property type="molecule type" value="Genomic_DNA"/>
</dbReference>
<sequence>MSQEVAEFTAPQLLTTHIVDSAAEALEAVQAADVLDLGVRVYNRLVPDSEDAEALEEEWVIEVYTSAPAVDPDSDED</sequence>
<dbReference type="OrthoDB" id="3697774at2"/>
<organism evidence="1 2">
    <name type="scientific">Lentzea aerocolonigenes</name>
    <name type="common">Lechevalieria aerocolonigenes</name>
    <name type="synonym">Saccharothrix aerocolonigenes</name>
    <dbReference type="NCBI Taxonomy" id="68170"/>
    <lineage>
        <taxon>Bacteria</taxon>
        <taxon>Bacillati</taxon>
        <taxon>Actinomycetota</taxon>
        <taxon>Actinomycetes</taxon>
        <taxon>Pseudonocardiales</taxon>
        <taxon>Pseudonocardiaceae</taxon>
        <taxon>Lentzea</taxon>
    </lineage>
</organism>
<dbReference type="STRING" id="68170.GCA_000974445_02544"/>
<keyword evidence="2" id="KW-1185">Reference proteome</keyword>
<protein>
    <submittedName>
        <fullName evidence="1">Uncharacterized protein</fullName>
    </submittedName>
</protein>
<dbReference type="Proteomes" id="UP000033393">
    <property type="component" value="Unassembled WGS sequence"/>
</dbReference>
<gene>
    <name evidence="1" type="ORF">UK23_34920</name>
</gene>
<reference evidence="1 2" key="1">
    <citation type="submission" date="2015-02" db="EMBL/GenBank/DDBJ databases">
        <authorList>
            <person name="Ju K.-S."/>
            <person name="Doroghazi J.R."/>
            <person name="Metcalf W."/>
        </authorList>
    </citation>
    <scope>NUCLEOTIDE SEQUENCE [LARGE SCALE GENOMIC DNA]</scope>
    <source>
        <strain evidence="1 2">NRRL B-16140</strain>
    </source>
</reference>
<proteinExistence type="predicted"/>
<name>A0A0F0GNI6_LENAE</name>
<dbReference type="RefSeq" id="WP_045316016.1">
    <property type="nucleotide sequence ID" value="NZ_JYJG01000316.1"/>
</dbReference>